<dbReference type="Proteomes" id="UP000029981">
    <property type="component" value="Chromosome 4"/>
</dbReference>
<feature type="domain" description="HMA" evidence="6">
    <location>
        <begin position="2"/>
        <end position="69"/>
    </location>
</feature>
<comment type="similarity">
    <text evidence="5">Belongs to the HIPP family.</text>
</comment>
<reference evidence="7 8" key="2">
    <citation type="journal article" date="2009" name="PLoS ONE">
        <title>An integrated genetic and cytogenetic map of the cucumber genome.</title>
        <authorList>
            <person name="Ren Y."/>
            <person name="Zhang Z."/>
            <person name="Liu J."/>
            <person name="Staub J.E."/>
            <person name="Han Y."/>
            <person name="Cheng Z."/>
            <person name="Li X."/>
            <person name="Lu J."/>
            <person name="Miao H."/>
            <person name="Kang H."/>
            <person name="Xie B."/>
            <person name="Gu X."/>
            <person name="Wang X."/>
            <person name="Du Y."/>
            <person name="Jin W."/>
            <person name="Huang S."/>
        </authorList>
    </citation>
    <scope>NUCLEOTIDE SEQUENCE [LARGE SCALE GENOMIC DNA]</scope>
    <source>
        <strain evidence="8">cv. 9930</strain>
    </source>
</reference>
<reference evidence="7 8" key="1">
    <citation type="journal article" date="2009" name="Nat. Genet.">
        <title>The genome of the cucumber, Cucumis sativus L.</title>
        <authorList>
            <person name="Huang S."/>
            <person name="Li R."/>
            <person name="Zhang Z."/>
            <person name="Li L."/>
            <person name="Gu X."/>
            <person name="Fan W."/>
            <person name="Lucas W.J."/>
            <person name="Wang X."/>
            <person name="Xie B."/>
            <person name="Ni P."/>
            <person name="Ren Y."/>
            <person name="Zhu H."/>
            <person name="Li J."/>
            <person name="Lin K."/>
            <person name="Jin W."/>
            <person name="Fei Z."/>
            <person name="Li G."/>
            <person name="Staub J."/>
            <person name="Kilian A."/>
            <person name="van der Vossen E.A."/>
            <person name="Wu Y."/>
            <person name="Guo J."/>
            <person name="He J."/>
            <person name="Jia Z."/>
            <person name="Ren Y."/>
            <person name="Tian G."/>
            <person name="Lu Y."/>
            <person name="Ruan J."/>
            <person name="Qian W."/>
            <person name="Wang M."/>
            <person name="Huang Q."/>
            <person name="Li B."/>
            <person name="Xuan Z."/>
            <person name="Cao J."/>
            <person name="Asan"/>
            <person name="Wu Z."/>
            <person name="Zhang J."/>
            <person name="Cai Q."/>
            <person name="Bai Y."/>
            <person name="Zhao B."/>
            <person name="Han Y."/>
            <person name="Li Y."/>
            <person name="Li X."/>
            <person name="Wang S."/>
            <person name="Shi Q."/>
            <person name="Liu S."/>
            <person name="Cho W.K."/>
            <person name="Kim J.Y."/>
            <person name="Xu Y."/>
            <person name="Heller-Uszynska K."/>
            <person name="Miao H."/>
            <person name="Cheng Z."/>
            <person name="Zhang S."/>
            <person name="Wu J."/>
            <person name="Yang Y."/>
            <person name="Kang H."/>
            <person name="Li M."/>
            <person name="Liang H."/>
            <person name="Ren X."/>
            <person name="Shi Z."/>
            <person name="Wen M."/>
            <person name="Jian M."/>
            <person name="Yang H."/>
            <person name="Zhang G."/>
            <person name="Yang Z."/>
            <person name="Chen R."/>
            <person name="Liu S."/>
            <person name="Li J."/>
            <person name="Ma L."/>
            <person name="Liu H."/>
            <person name="Zhou Y."/>
            <person name="Zhao J."/>
            <person name="Fang X."/>
            <person name="Li G."/>
            <person name="Fang L."/>
            <person name="Li Y."/>
            <person name="Liu D."/>
            <person name="Zheng H."/>
            <person name="Zhang Y."/>
            <person name="Qin N."/>
            <person name="Li Z."/>
            <person name="Yang G."/>
            <person name="Yang S."/>
            <person name="Bolund L."/>
            <person name="Kristiansen K."/>
            <person name="Zheng H."/>
            <person name="Li S."/>
            <person name="Zhang X."/>
            <person name="Yang H."/>
            <person name="Wang J."/>
            <person name="Sun R."/>
            <person name="Zhang B."/>
            <person name="Jiang S."/>
            <person name="Wang J."/>
            <person name="Du Y."/>
            <person name="Li S."/>
        </authorList>
    </citation>
    <scope>NUCLEOTIDE SEQUENCE [LARGE SCALE GENOMIC DNA]</scope>
    <source>
        <strain evidence="8">cv. 9930</strain>
    </source>
</reference>
<dbReference type="InterPro" id="IPR036163">
    <property type="entry name" value="HMA_dom_sf"/>
</dbReference>
<evidence type="ECO:0000259" key="6">
    <source>
        <dbReference type="PROSITE" id="PS50846"/>
    </source>
</evidence>
<keyword evidence="4" id="KW-0636">Prenylation</keyword>
<evidence type="ECO:0000256" key="5">
    <source>
        <dbReference type="ARBA" id="ARBA00024045"/>
    </source>
</evidence>
<name>A0A0A0KY75_CUCSA</name>
<dbReference type="PANTHER" id="PTHR45811">
    <property type="entry name" value="COPPER TRANSPORT PROTEIN FAMILY-RELATED"/>
    <property type="match status" value="1"/>
</dbReference>
<evidence type="ECO:0000256" key="4">
    <source>
        <dbReference type="ARBA" id="ARBA00023289"/>
    </source>
</evidence>
<keyword evidence="8" id="KW-1185">Reference proteome</keyword>
<dbReference type="Gramene" id="KGN53352">
    <property type="protein sequence ID" value="KGN53352"/>
    <property type="gene ID" value="Csa_4G049110"/>
</dbReference>
<dbReference type="GO" id="GO:0046872">
    <property type="term" value="F:metal ion binding"/>
    <property type="evidence" value="ECO:0007669"/>
    <property type="project" value="UniProtKB-KW"/>
</dbReference>
<dbReference type="OrthoDB" id="1923658at2759"/>
<dbReference type="InterPro" id="IPR051863">
    <property type="entry name" value="HIPP"/>
</dbReference>
<proteinExistence type="inferred from homology"/>
<dbReference type="Gene3D" id="3.30.70.100">
    <property type="match status" value="1"/>
</dbReference>
<dbReference type="STRING" id="3659.A0A0A0KY75"/>
<organism evidence="7 8">
    <name type="scientific">Cucumis sativus</name>
    <name type="common">Cucumber</name>
    <dbReference type="NCBI Taxonomy" id="3659"/>
    <lineage>
        <taxon>Eukaryota</taxon>
        <taxon>Viridiplantae</taxon>
        <taxon>Streptophyta</taxon>
        <taxon>Embryophyta</taxon>
        <taxon>Tracheophyta</taxon>
        <taxon>Spermatophyta</taxon>
        <taxon>Magnoliopsida</taxon>
        <taxon>eudicotyledons</taxon>
        <taxon>Gunneridae</taxon>
        <taxon>Pentapetalae</taxon>
        <taxon>rosids</taxon>
        <taxon>fabids</taxon>
        <taxon>Cucurbitales</taxon>
        <taxon>Cucurbitaceae</taxon>
        <taxon>Benincaseae</taxon>
        <taxon>Cucumis</taxon>
    </lineage>
</organism>
<dbReference type="PROSITE" id="PS50846">
    <property type="entry name" value="HMA_2"/>
    <property type="match status" value="1"/>
</dbReference>
<reference evidence="7 8" key="4">
    <citation type="journal article" date="2011" name="BMC Genomics">
        <title>RNA-Seq improves annotation of protein-coding genes in the cucumber genome.</title>
        <authorList>
            <person name="Li Z."/>
            <person name="Zhang Z."/>
            <person name="Yan P."/>
            <person name="Huang S."/>
            <person name="Fei Z."/>
            <person name="Lin K."/>
        </authorList>
    </citation>
    <scope>NUCLEOTIDE SEQUENCE [LARGE SCALE GENOMIC DNA]</scope>
    <source>
        <strain evidence="8">cv. 9930</strain>
    </source>
</reference>
<evidence type="ECO:0000313" key="7">
    <source>
        <dbReference type="EMBL" id="KGN53352.1"/>
    </source>
</evidence>
<dbReference type="EMBL" id="CM002925">
    <property type="protein sequence ID" value="KGN53352.1"/>
    <property type="molecule type" value="Genomic_DNA"/>
</dbReference>
<keyword evidence="1" id="KW-0488">Methylation</keyword>
<dbReference type="KEGG" id="csv:105435346"/>
<protein>
    <recommendedName>
        <fullName evidence="6">HMA domain-containing protein</fullName>
    </recommendedName>
</protein>
<evidence type="ECO:0000313" key="8">
    <source>
        <dbReference type="Proteomes" id="UP000029981"/>
    </source>
</evidence>
<evidence type="ECO:0000256" key="2">
    <source>
        <dbReference type="ARBA" id="ARBA00022723"/>
    </source>
</evidence>
<sequence>MIVKVVLKVDVQDGKAKQKAMKLVSTLPGINSIMMDMNERKMTVIGEVDPVEVIEKLRKSWFAEILTVGPPEEIKKEPPPSPTKECIPYPYYYPYYYPNYIILEENPNPCVMC</sequence>
<dbReference type="SUPFAM" id="SSF55008">
    <property type="entry name" value="HMA, heavy metal-associated domain"/>
    <property type="match status" value="1"/>
</dbReference>
<dbReference type="InterPro" id="IPR006121">
    <property type="entry name" value="HMA_dom"/>
</dbReference>
<dbReference type="PANTHER" id="PTHR45811:SF50">
    <property type="entry name" value="HEAVY METAL-ASSOCIATED ISOPRENYLATED PLANT PROTEIN 12-RELATED"/>
    <property type="match status" value="1"/>
</dbReference>
<evidence type="ECO:0000256" key="3">
    <source>
        <dbReference type="ARBA" id="ARBA00023288"/>
    </source>
</evidence>
<reference evidence="7 8" key="3">
    <citation type="journal article" date="2010" name="BMC Genomics">
        <title>Transcriptome sequencing and comparative analysis of cucumber flowers with different sex types.</title>
        <authorList>
            <person name="Guo S."/>
            <person name="Zheng Y."/>
            <person name="Joung J.G."/>
            <person name="Liu S."/>
            <person name="Zhang Z."/>
            <person name="Crasta O.R."/>
            <person name="Sobral B.W."/>
            <person name="Xu Y."/>
            <person name="Huang S."/>
            <person name="Fei Z."/>
        </authorList>
    </citation>
    <scope>NUCLEOTIDE SEQUENCE [LARGE SCALE GENOMIC DNA]</scope>
    <source>
        <strain evidence="8">cv. 9930</strain>
    </source>
</reference>
<dbReference type="OMA" id="FWHTEID"/>
<keyword evidence="3" id="KW-0449">Lipoprotein</keyword>
<dbReference type="AlphaFoldDB" id="A0A0A0KY75"/>
<keyword evidence="2" id="KW-0479">Metal-binding</keyword>
<dbReference type="Pfam" id="PF00403">
    <property type="entry name" value="HMA"/>
    <property type="match status" value="1"/>
</dbReference>
<evidence type="ECO:0000256" key="1">
    <source>
        <dbReference type="ARBA" id="ARBA00022481"/>
    </source>
</evidence>
<gene>
    <name evidence="7" type="ORF">Csa_4G049110</name>
</gene>
<accession>A0A0A0KY75</accession>